<feature type="transmembrane region" description="Helical" evidence="1">
    <location>
        <begin position="58"/>
        <end position="83"/>
    </location>
</feature>
<keyword evidence="1" id="KW-1133">Transmembrane helix</keyword>
<organism evidence="2 3">
    <name type="scientific">Polyangium mundeleinium</name>
    <dbReference type="NCBI Taxonomy" id="2995306"/>
    <lineage>
        <taxon>Bacteria</taxon>
        <taxon>Pseudomonadati</taxon>
        <taxon>Myxococcota</taxon>
        <taxon>Polyangia</taxon>
        <taxon>Polyangiales</taxon>
        <taxon>Polyangiaceae</taxon>
        <taxon>Polyangium</taxon>
    </lineage>
</organism>
<name>A0ABT5ESW4_9BACT</name>
<dbReference type="Proteomes" id="UP001221411">
    <property type="component" value="Unassembled WGS sequence"/>
</dbReference>
<proteinExistence type="predicted"/>
<evidence type="ECO:0000313" key="2">
    <source>
        <dbReference type="EMBL" id="MDC0743875.1"/>
    </source>
</evidence>
<gene>
    <name evidence="2" type="ORF">POL67_21280</name>
</gene>
<dbReference type="RefSeq" id="WP_271919837.1">
    <property type="nucleotide sequence ID" value="NZ_JAQNDO010000001.1"/>
</dbReference>
<dbReference type="EMBL" id="JAQNDO010000001">
    <property type="protein sequence ID" value="MDC0743875.1"/>
    <property type="molecule type" value="Genomic_DNA"/>
</dbReference>
<feature type="transmembrane region" description="Helical" evidence="1">
    <location>
        <begin position="95"/>
        <end position="117"/>
    </location>
</feature>
<evidence type="ECO:0000256" key="1">
    <source>
        <dbReference type="SAM" id="Phobius"/>
    </source>
</evidence>
<accession>A0ABT5ESW4</accession>
<comment type="caution">
    <text evidence="2">The sequence shown here is derived from an EMBL/GenBank/DDBJ whole genome shotgun (WGS) entry which is preliminary data.</text>
</comment>
<protein>
    <submittedName>
        <fullName evidence="2">Uncharacterized protein</fullName>
    </submittedName>
</protein>
<reference evidence="2 3" key="1">
    <citation type="submission" date="2022-11" db="EMBL/GenBank/DDBJ databases">
        <title>Minimal conservation of predation-associated metabolite biosynthetic gene clusters underscores biosynthetic potential of Myxococcota including descriptions for ten novel species: Archangium lansinium sp. nov., Myxococcus landrumus sp. nov., Nannocystis bai.</title>
        <authorList>
            <person name="Ahearne A."/>
            <person name="Stevens C."/>
            <person name="Dowd S."/>
        </authorList>
    </citation>
    <scope>NUCLEOTIDE SEQUENCE [LARGE SCALE GENOMIC DNA]</scope>
    <source>
        <strain evidence="2 3">RJM3</strain>
    </source>
</reference>
<keyword evidence="3" id="KW-1185">Reference proteome</keyword>
<keyword evidence="1" id="KW-0472">Membrane</keyword>
<keyword evidence="1" id="KW-0812">Transmembrane</keyword>
<sequence>MTRIAPLATSHAGDRLVDGMRVFALPPPEIGDVRSVGSTVQAGEKPVTLSLRVARTSVLVAFAAVAVGVVSLVPIGILVWLLRQGFGLGSPWTESISYVFVAIAAAAGAWFAAPIAWEVNGPTASCTYVGKDGLAQHTWGDPLPRVVLRFEDARALVKVVRVRKKGETNRVEFDLRWMGRRSVGAAFRIHGHYDGETPRAGAQPEHQPYLFAVAAERAWNDWLLRKAREDVEAHGAIEIGRDARDPSRRARIGLGFIDLFDGERVERWSAIEVDEIEVKGGTVVIRRIDPMRGKRSIERRYPGSAPGAMDNESFFPIVLREIAGLPMEQHEPGLGERRAVG</sequence>
<evidence type="ECO:0000313" key="3">
    <source>
        <dbReference type="Proteomes" id="UP001221411"/>
    </source>
</evidence>